<dbReference type="InParanoid" id="A0A409XZ51"/>
<dbReference type="InterPro" id="IPR003462">
    <property type="entry name" value="ODC_Mu_crystall"/>
</dbReference>
<dbReference type="STRING" id="231916.A0A409XZ51"/>
<evidence type="ECO:0000256" key="1">
    <source>
        <dbReference type="ARBA" id="ARBA00008903"/>
    </source>
</evidence>
<comment type="similarity">
    <text evidence="1">Belongs to the ornithine cyclodeaminase/mu-crystallin family.</text>
</comment>
<organism evidence="2 3">
    <name type="scientific">Gymnopilus dilepis</name>
    <dbReference type="NCBI Taxonomy" id="231916"/>
    <lineage>
        <taxon>Eukaryota</taxon>
        <taxon>Fungi</taxon>
        <taxon>Dikarya</taxon>
        <taxon>Basidiomycota</taxon>
        <taxon>Agaricomycotina</taxon>
        <taxon>Agaricomycetes</taxon>
        <taxon>Agaricomycetidae</taxon>
        <taxon>Agaricales</taxon>
        <taxon>Agaricineae</taxon>
        <taxon>Hymenogastraceae</taxon>
        <taxon>Gymnopilus</taxon>
    </lineage>
</organism>
<dbReference type="InterPro" id="IPR023401">
    <property type="entry name" value="ODC_N"/>
</dbReference>
<evidence type="ECO:0000313" key="3">
    <source>
        <dbReference type="Proteomes" id="UP000284706"/>
    </source>
</evidence>
<dbReference type="AlphaFoldDB" id="A0A409XZ51"/>
<proteinExistence type="inferred from homology"/>
<gene>
    <name evidence="2" type="ORF">CVT26_016161</name>
</gene>
<dbReference type="Proteomes" id="UP000284706">
    <property type="component" value="Unassembled WGS sequence"/>
</dbReference>
<accession>A0A409XZ51</accession>
<dbReference type="PANTHER" id="PTHR13812">
    <property type="entry name" value="KETIMINE REDUCTASE MU-CRYSTALLIN"/>
    <property type="match status" value="1"/>
</dbReference>
<sequence>MSLLVLSATDVDAIASTLSPEELQLLMAKVFLRVSNPSGKAPISVPPRIVFPTANHTALFMPARIGPPSLSSDDISSPQGTVHQESAHPTVGSTAVKVVCVPKRADSSGLPATTLVLDEASGGVRAVVNARKLTALRNAAGSLLSTSLVGPPSPSTIVAFGAGQQIEAHLDLHIRHFPSINHCSIANRTLNARARSLQDKLSSKFAEVKFDLLSSDPSQQGQDRTPDTIEKAIKLADIIICATSSTAPLFPSAWVKAGTHVILIGSYTPTMREVDTALVLRALPEELSGQESPRSPGCPVLLVDSREACLHEGGELIDAQVPSEQMTELGELIPQDKDGILDIQSYERLLSSSRMSSDAKDDFVGPITMFKSVGIGLQDVAIASAIVDKALSFGETIGTHIVDYDKCW</sequence>
<dbReference type="FunCoup" id="A0A409XZ51">
    <property type="interactions" value="291"/>
</dbReference>
<dbReference type="PANTHER" id="PTHR13812:SF19">
    <property type="entry name" value="KETIMINE REDUCTASE MU-CRYSTALLIN"/>
    <property type="match status" value="1"/>
</dbReference>
<evidence type="ECO:0000313" key="2">
    <source>
        <dbReference type="EMBL" id="PPQ95999.1"/>
    </source>
</evidence>
<protein>
    <recommendedName>
        <fullName evidence="4">Ornithine cyclodeaminase</fullName>
    </recommendedName>
</protein>
<dbReference type="OrthoDB" id="41492at2759"/>
<name>A0A409XZ51_9AGAR</name>
<reference evidence="2 3" key="1">
    <citation type="journal article" date="2018" name="Evol. Lett.">
        <title>Horizontal gene cluster transfer increased hallucinogenic mushroom diversity.</title>
        <authorList>
            <person name="Reynolds H.T."/>
            <person name="Vijayakumar V."/>
            <person name="Gluck-Thaler E."/>
            <person name="Korotkin H.B."/>
            <person name="Matheny P.B."/>
            <person name="Slot J.C."/>
        </authorList>
    </citation>
    <scope>NUCLEOTIDE SEQUENCE [LARGE SCALE GENOMIC DNA]</scope>
    <source>
        <strain evidence="2 3">SRW20</strain>
    </source>
</reference>
<dbReference type="InterPro" id="IPR036291">
    <property type="entry name" value="NAD(P)-bd_dom_sf"/>
</dbReference>
<dbReference type="Gene3D" id="3.30.1780.10">
    <property type="entry name" value="ornithine cyclodeaminase, domain 1"/>
    <property type="match status" value="1"/>
</dbReference>
<dbReference type="SUPFAM" id="SSF51735">
    <property type="entry name" value="NAD(P)-binding Rossmann-fold domains"/>
    <property type="match status" value="1"/>
</dbReference>
<dbReference type="GO" id="GO:0005737">
    <property type="term" value="C:cytoplasm"/>
    <property type="evidence" value="ECO:0007669"/>
    <property type="project" value="TreeGrafter"/>
</dbReference>
<dbReference type="Pfam" id="PF02423">
    <property type="entry name" value="OCD_Mu_crystall"/>
    <property type="match status" value="1"/>
</dbReference>
<dbReference type="Gene3D" id="3.40.50.720">
    <property type="entry name" value="NAD(P)-binding Rossmann-like Domain"/>
    <property type="match status" value="1"/>
</dbReference>
<evidence type="ECO:0008006" key="4">
    <source>
        <dbReference type="Google" id="ProtNLM"/>
    </source>
</evidence>
<keyword evidence="3" id="KW-1185">Reference proteome</keyword>
<dbReference type="EMBL" id="NHYE01001400">
    <property type="protein sequence ID" value="PPQ95999.1"/>
    <property type="molecule type" value="Genomic_DNA"/>
</dbReference>
<comment type="caution">
    <text evidence="2">The sequence shown here is derived from an EMBL/GenBank/DDBJ whole genome shotgun (WGS) entry which is preliminary data.</text>
</comment>